<feature type="domain" description="SHSP" evidence="4">
    <location>
        <begin position="89"/>
        <end position="197"/>
    </location>
</feature>
<evidence type="ECO:0000256" key="2">
    <source>
        <dbReference type="RuleBase" id="RU003616"/>
    </source>
</evidence>
<dbReference type="Gene3D" id="2.60.40.790">
    <property type="match status" value="1"/>
</dbReference>
<comment type="similarity">
    <text evidence="1 2">Belongs to the small heat shock protein (HSP20) family.</text>
</comment>
<dbReference type="RefSeq" id="XP_051609474.1">
    <property type="nucleotide sequence ID" value="XM_051751303.1"/>
</dbReference>
<evidence type="ECO:0000313" key="6">
    <source>
        <dbReference type="Proteomes" id="UP001204833"/>
    </source>
</evidence>
<name>A0AAD5BGL0_9ASCO</name>
<dbReference type="InterPro" id="IPR008978">
    <property type="entry name" value="HSP20-like_chaperone"/>
</dbReference>
<dbReference type="GeneID" id="76150092"/>
<protein>
    <recommendedName>
        <fullName evidence="4">SHSP domain-containing protein</fullName>
    </recommendedName>
</protein>
<evidence type="ECO:0000313" key="5">
    <source>
        <dbReference type="EMBL" id="KAI5959696.1"/>
    </source>
</evidence>
<accession>A0AAD5BGL0</accession>
<comment type="caution">
    <text evidence="5">The sequence shown here is derived from an EMBL/GenBank/DDBJ whole genome shotgun (WGS) entry which is preliminary data.</text>
</comment>
<evidence type="ECO:0000256" key="3">
    <source>
        <dbReference type="SAM" id="MobiDB-lite"/>
    </source>
</evidence>
<feature type="region of interest" description="Disordered" evidence="3">
    <location>
        <begin position="20"/>
        <end position="66"/>
    </location>
</feature>
<dbReference type="AlphaFoldDB" id="A0AAD5BGL0"/>
<gene>
    <name evidence="5" type="ORF">KGF57_002033</name>
</gene>
<evidence type="ECO:0000256" key="1">
    <source>
        <dbReference type="PROSITE-ProRule" id="PRU00285"/>
    </source>
</evidence>
<dbReference type="Proteomes" id="UP001204833">
    <property type="component" value="Unassembled WGS sequence"/>
</dbReference>
<organism evidence="5 6">
    <name type="scientific">Candida theae</name>
    <dbReference type="NCBI Taxonomy" id="1198502"/>
    <lineage>
        <taxon>Eukaryota</taxon>
        <taxon>Fungi</taxon>
        <taxon>Dikarya</taxon>
        <taxon>Ascomycota</taxon>
        <taxon>Saccharomycotina</taxon>
        <taxon>Pichiomycetes</taxon>
        <taxon>Debaryomycetaceae</taxon>
        <taxon>Candida/Lodderomyces clade</taxon>
        <taxon>Candida</taxon>
    </lineage>
</organism>
<keyword evidence="6" id="KW-1185">Reference proteome</keyword>
<dbReference type="Pfam" id="PF00011">
    <property type="entry name" value="HSP20"/>
    <property type="match status" value="1"/>
</dbReference>
<proteinExistence type="inferred from homology"/>
<dbReference type="EMBL" id="JAIHNG010000102">
    <property type="protein sequence ID" value="KAI5959696.1"/>
    <property type="molecule type" value="Genomic_DNA"/>
</dbReference>
<dbReference type="SUPFAM" id="SSF49764">
    <property type="entry name" value="HSP20-like chaperones"/>
    <property type="match status" value="1"/>
</dbReference>
<evidence type="ECO:0000259" key="4">
    <source>
        <dbReference type="PROSITE" id="PS01031"/>
    </source>
</evidence>
<dbReference type="CDD" id="cd00298">
    <property type="entry name" value="ACD_sHsps_p23-like"/>
    <property type="match status" value="1"/>
</dbReference>
<dbReference type="InterPro" id="IPR002068">
    <property type="entry name" value="A-crystallin/Hsp20_dom"/>
</dbReference>
<dbReference type="PROSITE" id="PS01031">
    <property type="entry name" value="SHSP"/>
    <property type="match status" value="1"/>
</dbReference>
<sequence length="204" mass="23720">MLSSWGNYLDHELDKMMSRPRKYVNSVPPQSNPRRIVQRHAPGKIYQSSEEDREGHLALSSSRHPRGSELWHDDHQFVDDFWDKFSSGKYFIGFDDSLHSKEKDDKYMVSYDDPGLKQDEVKVDFNEEDNELVIHVDHEDHTDSSASIKTYQSAVRFEKPIKAQEIKAEIDDNGIQLVLPKVHADDEYIHHVVVTRRDNNSLGN</sequence>
<reference evidence="5 6" key="1">
    <citation type="journal article" date="2022" name="DNA Res.">
        <title>Genome analysis of five recently described species of the CUG-Ser clade uncovers Candida theae as a new hybrid lineage with pathogenic potential in the Candida parapsilosis species complex.</title>
        <authorList>
            <person name="Mixao V."/>
            <person name="Del Olmo V."/>
            <person name="Hegedusova E."/>
            <person name="Saus E."/>
            <person name="Pryszcz L."/>
            <person name="Cillingova A."/>
            <person name="Nosek J."/>
            <person name="Gabaldon T."/>
        </authorList>
    </citation>
    <scope>NUCLEOTIDE SEQUENCE [LARGE SCALE GENOMIC DNA]</scope>
    <source>
        <strain evidence="5 6">CBS 12239</strain>
    </source>
</reference>